<dbReference type="PANTHER" id="PTHR39966">
    <property type="entry name" value="BLL2471 PROTEIN-RELATED"/>
    <property type="match status" value="1"/>
</dbReference>
<protein>
    <submittedName>
        <fullName evidence="1">Uncharacterized protein</fullName>
    </submittedName>
</protein>
<reference evidence="1 2" key="1">
    <citation type="submission" date="2022-04" db="EMBL/GenBank/DDBJ databases">
        <title>Genome sequence of C. roseum typestrain.</title>
        <authorList>
            <person name="Poehlein A."/>
            <person name="Schoch T."/>
            <person name="Duerre P."/>
            <person name="Daniel R."/>
        </authorList>
    </citation>
    <scope>NUCLEOTIDE SEQUENCE [LARGE SCALE GENOMIC DNA]</scope>
    <source>
        <strain evidence="1 2">DSM 7320</strain>
    </source>
</reference>
<accession>A0A1S8LLB5</accession>
<dbReference type="STRING" id="84029.CROST_05100"/>
<dbReference type="AlphaFoldDB" id="A0A1S8LLB5"/>
<dbReference type="Gene3D" id="3.30.450.20">
    <property type="entry name" value="PAS domain"/>
    <property type="match status" value="1"/>
</dbReference>
<dbReference type="Pfam" id="PF04282">
    <property type="entry name" value="DUF438"/>
    <property type="match status" value="1"/>
</dbReference>
<sequence>MSRIINNREYRQKKLKEIILELHNGKNVDEVREKFQEIIKGVSTKEISEMEAELIKEGMKVEEIQRLCDVHAAVFKGSIEEIHHPEKEEGHPVDVIKKENEAVKSYIKSHLMPNLDELKKADSHSVRLKLMENINMLFDLDKHYSRKENLIFPYLEKYGITAPPKVMWGVDDEIRGALKECKEVVNTVEKGPQEIITIIENTTKRIDEMIFKEENILLPMCIDTFSEDEWLDIESESDEIGYCLVSPSVKWKPIRENLEGKEKSKLANENSEGYIKFDTGILKVNEISAILDTLPLDITFVDKEGIVKYFSGGSERIFPRTKTVIGRKVQNCHPPASVHIVEKVVEDLKSGEKEHEDFWIHMGELYVLIKYYAVKNEKGEFIGVLEITQNIKEIQEITGEKRLLE</sequence>
<dbReference type="Gene3D" id="1.20.120.520">
    <property type="entry name" value="nmb1532 protein domain like"/>
    <property type="match status" value="1"/>
</dbReference>
<dbReference type="RefSeq" id="WP_077835964.1">
    <property type="nucleotide sequence ID" value="NZ_CP096983.1"/>
</dbReference>
<evidence type="ECO:0000313" key="1">
    <source>
        <dbReference type="EMBL" id="URZ11994.1"/>
    </source>
</evidence>
<dbReference type="GO" id="GO:0005886">
    <property type="term" value="C:plasma membrane"/>
    <property type="evidence" value="ECO:0007669"/>
    <property type="project" value="TreeGrafter"/>
</dbReference>
<dbReference type="InterPro" id="IPR007380">
    <property type="entry name" value="DUF438"/>
</dbReference>
<organism evidence="1 2">
    <name type="scientific">Clostridium felsineum</name>
    <dbReference type="NCBI Taxonomy" id="36839"/>
    <lineage>
        <taxon>Bacteria</taxon>
        <taxon>Bacillati</taxon>
        <taxon>Bacillota</taxon>
        <taxon>Clostridia</taxon>
        <taxon>Eubacteriales</taxon>
        <taxon>Clostridiaceae</taxon>
        <taxon>Clostridium</taxon>
    </lineage>
</organism>
<dbReference type="Proteomes" id="UP000190951">
    <property type="component" value="Chromosome"/>
</dbReference>
<dbReference type="KEGG" id="crw:CROST_027110"/>
<dbReference type="Pfam" id="PF13596">
    <property type="entry name" value="PAS_10"/>
    <property type="match status" value="1"/>
</dbReference>
<dbReference type="InterPro" id="IPR035965">
    <property type="entry name" value="PAS-like_dom_sf"/>
</dbReference>
<proteinExistence type="predicted"/>
<dbReference type="PANTHER" id="PTHR39966:SF3">
    <property type="entry name" value="DUF438 DOMAIN-CONTAINING PROTEIN"/>
    <property type="match status" value="1"/>
</dbReference>
<dbReference type="EMBL" id="CP096983">
    <property type="protein sequence ID" value="URZ11994.1"/>
    <property type="molecule type" value="Genomic_DNA"/>
</dbReference>
<name>A0A1S8LLB5_9CLOT</name>
<dbReference type="InterPro" id="IPR012312">
    <property type="entry name" value="Hemerythrin-like"/>
</dbReference>
<gene>
    <name evidence="1" type="ORF">CROST_027110</name>
</gene>
<keyword evidence="2" id="KW-1185">Reference proteome</keyword>
<evidence type="ECO:0000313" key="2">
    <source>
        <dbReference type="Proteomes" id="UP000190951"/>
    </source>
</evidence>
<dbReference type="Pfam" id="PF01814">
    <property type="entry name" value="Hemerythrin"/>
    <property type="match status" value="1"/>
</dbReference>
<dbReference type="SUPFAM" id="SSF55785">
    <property type="entry name" value="PYP-like sensor domain (PAS domain)"/>
    <property type="match status" value="1"/>
</dbReference>